<feature type="region of interest" description="Disordered" evidence="6">
    <location>
        <begin position="425"/>
        <end position="451"/>
    </location>
</feature>
<name>A0A3L6DYR4_MAIZE</name>
<evidence type="ECO:0000256" key="2">
    <source>
        <dbReference type="ARBA" id="ARBA00023141"/>
    </source>
</evidence>
<keyword evidence="4" id="KW-0456">Lyase</keyword>
<dbReference type="PANTHER" id="PTHR21022:SF20">
    <property type="entry name" value="AROGENATE DEHYDRATASE_PREPHENATE DEHYDRATASE 1, CHLOROPLASTIC"/>
    <property type="match status" value="1"/>
</dbReference>
<feature type="region of interest" description="Disordered" evidence="6">
    <location>
        <begin position="23"/>
        <end position="62"/>
    </location>
</feature>
<accession>A0A3L6DYR4</accession>
<feature type="compositionally biased region" description="Polar residues" evidence="6">
    <location>
        <begin position="772"/>
        <end position="794"/>
    </location>
</feature>
<dbReference type="InterPro" id="IPR045865">
    <property type="entry name" value="ACT-like_dom_sf"/>
</dbReference>
<dbReference type="ExpressionAtlas" id="A0A3L6DYR4">
    <property type="expression patterns" value="baseline and differential"/>
</dbReference>
<evidence type="ECO:0000256" key="3">
    <source>
        <dbReference type="ARBA" id="ARBA00023222"/>
    </source>
</evidence>
<feature type="compositionally biased region" description="Polar residues" evidence="6">
    <location>
        <begin position="723"/>
        <end position="739"/>
    </location>
</feature>
<feature type="compositionally biased region" description="Low complexity" evidence="6">
    <location>
        <begin position="750"/>
        <end position="771"/>
    </location>
</feature>
<feature type="region of interest" description="Disordered" evidence="6">
    <location>
        <begin position="535"/>
        <end position="591"/>
    </location>
</feature>
<dbReference type="CDD" id="cd04905">
    <property type="entry name" value="ACT_CM-PDT"/>
    <property type="match status" value="1"/>
</dbReference>
<feature type="compositionally biased region" description="Polar residues" evidence="6">
    <location>
        <begin position="629"/>
        <end position="639"/>
    </location>
</feature>
<evidence type="ECO:0000313" key="8">
    <source>
        <dbReference type="EMBL" id="PWZ13408.1"/>
    </source>
</evidence>
<reference evidence="8" key="1">
    <citation type="journal article" date="2018" name="Nat. Genet.">
        <title>Extensive intraspecific gene order and gene structural variations between Mo17 and other maize genomes.</title>
        <authorList>
            <person name="Sun S."/>
            <person name="Zhou Y."/>
            <person name="Chen J."/>
            <person name="Shi J."/>
            <person name="Zhao H."/>
            <person name="Zhao H."/>
            <person name="Song W."/>
            <person name="Zhang M."/>
            <person name="Cui Y."/>
            <person name="Dong X."/>
            <person name="Liu H."/>
            <person name="Ma X."/>
            <person name="Jiao Y."/>
            <person name="Wang B."/>
            <person name="Wei X."/>
            <person name="Stein J.C."/>
            <person name="Glaubitz J.C."/>
            <person name="Lu F."/>
            <person name="Yu G."/>
            <person name="Liang C."/>
            <person name="Fengler K."/>
            <person name="Li B."/>
            <person name="Rafalski A."/>
            <person name="Schnable P.S."/>
            <person name="Ware D.H."/>
            <person name="Buckler E.S."/>
            <person name="Lai J."/>
        </authorList>
    </citation>
    <scope>NUCLEOTIDE SEQUENCE [LARGE SCALE GENOMIC DNA]</scope>
    <source>
        <tissue evidence="8">Seedling</tissue>
    </source>
</reference>
<dbReference type="Pfam" id="PF00800">
    <property type="entry name" value="PDT"/>
    <property type="match status" value="1"/>
</dbReference>
<keyword evidence="3" id="KW-0584">Phenylalanine biosynthesis</keyword>
<dbReference type="Gene3D" id="3.30.70.260">
    <property type="match status" value="1"/>
</dbReference>
<feature type="compositionally biased region" description="Polar residues" evidence="6">
    <location>
        <begin position="659"/>
        <end position="677"/>
    </location>
</feature>
<feature type="compositionally biased region" description="Basic and acidic residues" evidence="6">
    <location>
        <begin position="436"/>
        <end position="446"/>
    </location>
</feature>
<dbReference type="PROSITE" id="PS51171">
    <property type="entry name" value="PREPHENATE_DEHYDR_3"/>
    <property type="match status" value="1"/>
</dbReference>
<evidence type="ECO:0000256" key="5">
    <source>
        <dbReference type="ARBA" id="ARBA00029440"/>
    </source>
</evidence>
<dbReference type="SUPFAM" id="SSF55021">
    <property type="entry name" value="ACT-like"/>
    <property type="match status" value="1"/>
</dbReference>
<dbReference type="SUPFAM" id="SSF53850">
    <property type="entry name" value="Periplasmic binding protein-like II"/>
    <property type="match status" value="1"/>
</dbReference>
<gene>
    <name evidence="8" type="primary">ADT1</name>
    <name evidence="8" type="ORF">Zm00014a_011314</name>
</gene>
<protein>
    <submittedName>
        <fullName evidence="8">Arogenate dehydratase/prephenate dehydratase 1, chloroplastic</fullName>
    </submittedName>
</protein>
<sequence length="1093" mass="117111">MAVAGLPCFPLSAAAAAPAVRLAARPNRQRPPRRWTGAAPSADRGEMGNDDGGGEALPPGRSVVVTTTKPAAAELSVKGTSPSLIRSLDTKMCDVCVAYQGSPGTVIEAFVLKAFPECTTVPLQRSEAALEAVESSLADIAILPIENAYTGSFHKSYDILLSHDLQIVQEVQMDVELCLLALPGVHKDDLKTIFSHPQYLAQCEHSISGLSVSKKNVDHGVVGAEIISKQNLRDSGVICSARAAELYGLNILECNFQDESPNVTRYLVLAKTANLPKEHDQYKTSVVFGLEEGPGALCKALGSFWKRGINLTKIESRPNRGKPMRIRGTEKYDTSMTYPGLTKLSLGCRLFNYIFYVDFEASMTDVRAQNALKGLEIVSLVLKSHVFSSSVGFQRKAGISCLRDSLVGAEATSSGVSPSAVVRATDPDCVMEEREDPERTESPEQRKAKKGVNLRKSLAWDSEFFTSEGVLDTEELAIVNSTYRKAQGSRLPGIIEETRRSGESTTSTLESETWAMESLETELFDNVRASIQRSLGKPDKLSGRPVAASNPPKATANAPRVAARKGVDRMPQSKMRAPVSTSQGAVSRQRPQVTINEPVAARDKNLTGAAEAKISSKPPRALPRVAMMRSSTNTTVTSRASDKRNSTGGAVNRQAVGKTASTSAVLRSGRGTNSSSILKSGFFTSAATSSHCMLMDTKPEAKTKSATLSIKNRPAQRVPVRPSSKSDISKTIPSRSSGNRIPAKGHADRASPSISPSSSMDSMSSVISGASTASTVGKMSHTSDNLNALSPSLRKSNDCHPNPKFRPPIVTEGHSSGTAASRDNLKATAEITNQGKGLKPSGLRRPTPKIGYFDAENYIDQNIGAQVQPQLSNIQCLPTQNMNLNAAPSTYGQQESKLTAAPHEESCVSKSKLMTPLSLMVEVEPFKVAELACTNLTDPVVVRPESVQPQSMEIQCLLPATPNPQPTFHQQVLKPIAAPLEAVQMEVEAFKVDKPEACIHLSSPVVVKPENKSIDQNAGALLQLQLVAEPESCTRKSKTVVAADYSKENIPALNQNIQANGDANSLVELLTQKLSSISLGEAAPNVAPRSCWE</sequence>
<keyword evidence="2" id="KW-0057">Aromatic amino acid biosynthesis</keyword>
<feature type="domain" description="Prephenate dehydratase" evidence="7">
    <location>
        <begin position="96"/>
        <end position="271"/>
    </location>
</feature>
<feature type="region of interest" description="Disordered" evidence="6">
    <location>
        <begin position="703"/>
        <end position="819"/>
    </location>
</feature>
<evidence type="ECO:0000259" key="7">
    <source>
        <dbReference type="PROSITE" id="PS51171"/>
    </source>
</evidence>
<evidence type="ECO:0000256" key="4">
    <source>
        <dbReference type="ARBA" id="ARBA00023239"/>
    </source>
</evidence>
<dbReference type="Proteomes" id="UP000251960">
    <property type="component" value="Chromosome 7"/>
</dbReference>
<keyword evidence="1" id="KW-0028">Amino-acid biosynthesis</keyword>
<proteinExistence type="predicted"/>
<dbReference type="CDD" id="cd13631">
    <property type="entry name" value="PBP2_Ct-PDT_like"/>
    <property type="match status" value="1"/>
</dbReference>
<evidence type="ECO:0000256" key="1">
    <source>
        <dbReference type="ARBA" id="ARBA00022605"/>
    </source>
</evidence>
<dbReference type="PROSITE" id="PS00858">
    <property type="entry name" value="PREPHENATE_DEHYDR_2"/>
    <property type="match status" value="1"/>
</dbReference>
<comment type="caution">
    <text evidence="8">The sequence shown here is derived from an EMBL/GenBank/DDBJ whole genome shotgun (WGS) entry which is preliminary data.</text>
</comment>
<dbReference type="PANTHER" id="PTHR21022">
    <property type="entry name" value="PREPHENATE DEHYDRATASE P PROTEIN"/>
    <property type="match status" value="1"/>
</dbReference>
<dbReference type="AlphaFoldDB" id="A0A3L6DYR4"/>
<comment type="pathway">
    <text evidence="5">Amino-acid biosynthesis.</text>
</comment>
<dbReference type="InterPro" id="IPR018528">
    <property type="entry name" value="Preph_deHydtase_CS"/>
</dbReference>
<dbReference type="EMBL" id="NCVQ01000008">
    <property type="protein sequence ID" value="PWZ13408.1"/>
    <property type="molecule type" value="Genomic_DNA"/>
</dbReference>
<dbReference type="FunFam" id="3.40.190.10:FF:000031">
    <property type="entry name" value="Arogenate dehydratase"/>
    <property type="match status" value="1"/>
</dbReference>
<dbReference type="InterPro" id="IPR001086">
    <property type="entry name" value="Preph_deHydtase"/>
</dbReference>
<dbReference type="Gene3D" id="3.40.190.10">
    <property type="entry name" value="Periplasmic binding protein-like II"/>
    <property type="match status" value="2"/>
</dbReference>
<evidence type="ECO:0000256" key="6">
    <source>
        <dbReference type="SAM" id="MobiDB-lite"/>
    </source>
</evidence>
<feature type="compositionally biased region" description="Polar residues" evidence="6">
    <location>
        <begin position="579"/>
        <end position="591"/>
    </location>
</feature>
<organism evidence="8">
    <name type="scientific">Zea mays</name>
    <name type="common">Maize</name>
    <dbReference type="NCBI Taxonomy" id="4577"/>
    <lineage>
        <taxon>Eukaryota</taxon>
        <taxon>Viridiplantae</taxon>
        <taxon>Streptophyta</taxon>
        <taxon>Embryophyta</taxon>
        <taxon>Tracheophyta</taxon>
        <taxon>Spermatophyta</taxon>
        <taxon>Magnoliopsida</taxon>
        <taxon>Liliopsida</taxon>
        <taxon>Poales</taxon>
        <taxon>Poaceae</taxon>
        <taxon>PACMAD clade</taxon>
        <taxon>Panicoideae</taxon>
        <taxon>Andropogonodae</taxon>
        <taxon>Andropogoneae</taxon>
        <taxon>Tripsacinae</taxon>
        <taxon>Zea</taxon>
    </lineage>
</organism>
<dbReference type="GO" id="GO:0009094">
    <property type="term" value="P:L-phenylalanine biosynthetic process"/>
    <property type="evidence" value="ECO:0007669"/>
    <property type="project" value="UniProtKB-KW"/>
</dbReference>
<feature type="region of interest" description="Disordered" evidence="6">
    <location>
        <begin position="629"/>
        <end position="677"/>
    </location>
</feature>
<dbReference type="GO" id="GO:0004664">
    <property type="term" value="F:prephenate dehydratase activity"/>
    <property type="evidence" value="ECO:0007669"/>
    <property type="project" value="InterPro"/>
</dbReference>